<accession>A0A0N1HH99</accession>
<dbReference type="AlphaFoldDB" id="A0A0N1HH99"/>
<protein>
    <submittedName>
        <fullName evidence="2">Uncharacterized protein</fullName>
    </submittedName>
</protein>
<dbReference type="RefSeq" id="XP_018005253.1">
    <property type="nucleotide sequence ID" value="XM_018142310.1"/>
</dbReference>
<proteinExistence type="predicted"/>
<name>A0A0N1HH99_9EURO</name>
<dbReference type="Proteomes" id="UP000038010">
    <property type="component" value="Unassembled WGS sequence"/>
</dbReference>
<keyword evidence="3" id="KW-1185">Reference proteome</keyword>
<gene>
    <name evidence="2" type="ORF">AB675_2345</name>
</gene>
<evidence type="ECO:0000256" key="1">
    <source>
        <dbReference type="SAM" id="Coils"/>
    </source>
</evidence>
<keyword evidence="1" id="KW-0175">Coiled coil</keyword>
<dbReference type="VEuPathDB" id="FungiDB:AB675_2345"/>
<evidence type="ECO:0000313" key="3">
    <source>
        <dbReference type="Proteomes" id="UP000038010"/>
    </source>
</evidence>
<sequence>MPTFAEKWKHETGQAFDPDHAATCACFLCDSIRKTLQSSLDLSYGAEIKTWADEHEKLTDRYQTYLKICKEELNFDMHAAKLDVKKSELVAKQTTLIAEAEVKKLEMDVKKLRLQVEKAELQSKLGKRPIKEEDTDISL</sequence>
<dbReference type="GeneID" id="28734190"/>
<evidence type="ECO:0000313" key="2">
    <source>
        <dbReference type="EMBL" id="KPI45290.1"/>
    </source>
</evidence>
<dbReference type="EMBL" id="LFJN01000002">
    <property type="protein sequence ID" value="KPI45290.1"/>
    <property type="molecule type" value="Genomic_DNA"/>
</dbReference>
<comment type="caution">
    <text evidence="2">The sequence shown here is derived from an EMBL/GenBank/DDBJ whole genome shotgun (WGS) entry which is preliminary data.</text>
</comment>
<organism evidence="2 3">
    <name type="scientific">Cyphellophora attinorum</name>
    <dbReference type="NCBI Taxonomy" id="1664694"/>
    <lineage>
        <taxon>Eukaryota</taxon>
        <taxon>Fungi</taxon>
        <taxon>Dikarya</taxon>
        <taxon>Ascomycota</taxon>
        <taxon>Pezizomycotina</taxon>
        <taxon>Eurotiomycetes</taxon>
        <taxon>Chaetothyriomycetidae</taxon>
        <taxon>Chaetothyriales</taxon>
        <taxon>Cyphellophoraceae</taxon>
        <taxon>Cyphellophora</taxon>
    </lineage>
</organism>
<reference evidence="2 3" key="1">
    <citation type="submission" date="2015-06" db="EMBL/GenBank/DDBJ databases">
        <title>Draft genome of the ant-associated black yeast Phialophora attae CBS 131958.</title>
        <authorList>
            <person name="Moreno L.F."/>
            <person name="Stielow B.J."/>
            <person name="de Hoog S."/>
            <person name="Vicente V.A."/>
            <person name="Weiss V.A."/>
            <person name="de Vries M."/>
            <person name="Cruz L.M."/>
            <person name="Souza E.M."/>
        </authorList>
    </citation>
    <scope>NUCLEOTIDE SEQUENCE [LARGE SCALE GENOMIC DNA]</scope>
    <source>
        <strain evidence="2 3">CBS 131958</strain>
    </source>
</reference>
<feature type="coiled-coil region" evidence="1">
    <location>
        <begin position="95"/>
        <end position="122"/>
    </location>
</feature>